<evidence type="ECO:0000256" key="5">
    <source>
        <dbReference type="ARBA" id="ARBA00022737"/>
    </source>
</evidence>
<dbReference type="Proteomes" id="UP001604277">
    <property type="component" value="Unassembled WGS sequence"/>
</dbReference>
<dbReference type="PRINTS" id="PR00364">
    <property type="entry name" value="DISEASERSIST"/>
</dbReference>
<protein>
    <submittedName>
        <fullName evidence="11">Disease resistance protein RPP13</fullName>
    </submittedName>
</protein>
<dbReference type="Gene3D" id="1.10.8.430">
    <property type="entry name" value="Helical domain of apoptotic protease-activating factors"/>
    <property type="match status" value="1"/>
</dbReference>
<keyword evidence="7" id="KW-0611">Plant defense</keyword>
<keyword evidence="4" id="KW-0433">Leucine-rich repeat</keyword>
<keyword evidence="3" id="KW-0963">Cytoplasm</keyword>
<feature type="domain" description="NB-ARC" evidence="9">
    <location>
        <begin position="37"/>
        <end position="204"/>
    </location>
</feature>
<comment type="caution">
    <text evidence="11">The sequence shown here is derived from an EMBL/GenBank/DDBJ whole genome shotgun (WGS) entry which is preliminary data.</text>
</comment>
<dbReference type="InterPro" id="IPR027417">
    <property type="entry name" value="P-loop_NTPase"/>
</dbReference>
<organism evidence="11 12">
    <name type="scientific">Forsythia ovata</name>
    <dbReference type="NCBI Taxonomy" id="205694"/>
    <lineage>
        <taxon>Eukaryota</taxon>
        <taxon>Viridiplantae</taxon>
        <taxon>Streptophyta</taxon>
        <taxon>Embryophyta</taxon>
        <taxon>Tracheophyta</taxon>
        <taxon>Spermatophyta</taxon>
        <taxon>Magnoliopsida</taxon>
        <taxon>eudicotyledons</taxon>
        <taxon>Gunneridae</taxon>
        <taxon>Pentapetalae</taxon>
        <taxon>asterids</taxon>
        <taxon>lamiids</taxon>
        <taxon>Lamiales</taxon>
        <taxon>Oleaceae</taxon>
        <taxon>Forsythieae</taxon>
        <taxon>Forsythia</taxon>
    </lineage>
</organism>
<evidence type="ECO:0000313" key="11">
    <source>
        <dbReference type="EMBL" id="KAL2551596.1"/>
    </source>
</evidence>
<dbReference type="GO" id="GO:0005524">
    <property type="term" value="F:ATP binding"/>
    <property type="evidence" value="ECO:0007669"/>
    <property type="project" value="UniProtKB-KW"/>
</dbReference>
<evidence type="ECO:0000256" key="6">
    <source>
        <dbReference type="ARBA" id="ARBA00022741"/>
    </source>
</evidence>
<dbReference type="Gene3D" id="3.40.50.300">
    <property type="entry name" value="P-loop containing nucleotide triphosphate hydrolases"/>
    <property type="match status" value="1"/>
</dbReference>
<gene>
    <name evidence="11" type="ORF">Fot_05215</name>
</gene>
<dbReference type="FunFam" id="3.40.50.300:FF:001091">
    <property type="entry name" value="Probable disease resistance protein At1g61300"/>
    <property type="match status" value="1"/>
</dbReference>
<dbReference type="InterPro" id="IPR044974">
    <property type="entry name" value="Disease_R_plants"/>
</dbReference>
<reference evidence="12" key="1">
    <citation type="submission" date="2024-07" db="EMBL/GenBank/DDBJ databases">
        <title>Two chromosome-level genome assemblies of Korean endemic species Abeliophyllum distichum and Forsythia ovata (Oleaceae).</title>
        <authorList>
            <person name="Jang H."/>
        </authorList>
    </citation>
    <scope>NUCLEOTIDE SEQUENCE [LARGE SCALE GENOMIC DNA]</scope>
</reference>
<dbReference type="PANTHER" id="PTHR23155:SF1152">
    <property type="entry name" value="AAA+ ATPASE DOMAIN-CONTAINING PROTEIN"/>
    <property type="match status" value="1"/>
</dbReference>
<dbReference type="InterPro" id="IPR036388">
    <property type="entry name" value="WH-like_DNA-bd_sf"/>
</dbReference>
<dbReference type="GO" id="GO:0051607">
    <property type="term" value="P:defense response to virus"/>
    <property type="evidence" value="ECO:0007669"/>
    <property type="project" value="UniProtKB-ARBA"/>
</dbReference>
<dbReference type="FunFam" id="1.10.10.10:FF:000322">
    <property type="entry name" value="Probable disease resistance protein At1g63360"/>
    <property type="match status" value="1"/>
</dbReference>
<keyword evidence="6" id="KW-0547">Nucleotide-binding</keyword>
<name>A0ABD1WPH9_9LAMI</name>
<dbReference type="InterPro" id="IPR058922">
    <property type="entry name" value="WHD_DRP"/>
</dbReference>
<feature type="domain" description="Disease resistance protein winged helix" evidence="10">
    <location>
        <begin position="272"/>
        <end position="339"/>
    </location>
</feature>
<dbReference type="PANTHER" id="PTHR23155">
    <property type="entry name" value="DISEASE RESISTANCE PROTEIN RP"/>
    <property type="match status" value="1"/>
</dbReference>
<dbReference type="Gene3D" id="1.10.10.10">
    <property type="entry name" value="Winged helix-like DNA-binding domain superfamily/Winged helix DNA-binding domain"/>
    <property type="match status" value="1"/>
</dbReference>
<evidence type="ECO:0000259" key="10">
    <source>
        <dbReference type="Pfam" id="PF23559"/>
    </source>
</evidence>
<dbReference type="SUPFAM" id="SSF52540">
    <property type="entry name" value="P-loop containing nucleoside triphosphate hydrolases"/>
    <property type="match status" value="1"/>
</dbReference>
<proteinExistence type="inferred from homology"/>
<evidence type="ECO:0000256" key="2">
    <source>
        <dbReference type="ARBA" id="ARBA00008894"/>
    </source>
</evidence>
<dbReference type="Pfam" id="PF00931">
    <property type="entry name" value="NB-ARC"/>
    <property type="match status" value="1"/>
</dbReference>
<evidence type="ECO:0000256" key="3">
    <source>
        <dbReference type="ARBA" id="ARBA00022490"/>
    </source>
</evidence>
<evidence type="ECO:0000256" key="8">
    <source>
        <dbReference type="ARBA" id="ARBA00022840"/>
    </source>
</evidence>
<dbReference type="EMBL" id="JBFOLJ010000002">
    <property type="protein sequence ID" value="KAL2551596.1"/>
    <property type="molecule type" value="Genomic_DNA"/>
</dbReference>
<dbReference type="InterPro" id="IPR002182">
    <property type="entry name" value="NB-ARC"/>
</dbReference>
<comment type="subcellular location">
    <subcellularLocation>
        <location evidence="1">Cytoplasm</location>
    </subcellularLocation>
</comment>
<evidence type="ECO:0000256" key="4">
    <source>
        <dbReference type="ARBA" id="ARBA00022614"/>
    </source>
</evidence>
<dbReference type="InterPro" id="IPR042197">
    <property type="entry name" value="Apaf_helical"/>
</dbReference>
<keyword evidence="8" id="KW-0067">ATP-binding</keyword>
<evidence type="ECO:0000313" key="12">
    <source>
        <dbReference type="Proteomes" id="UP001604277"/>
    </source>
</evidence>
<evidence type="ECO:0000259" key="9">
    <source>
        <dbReference type="Pfam" id="PF00931"/>
    </source>
</evidence>
<dbReference type="GO" id="GO:0005737">
    <property type="term" value="C:cytoplasm"/>
    <property type="evidence" value="ECO:0007669"/>
    <property type="project" value="UniProtKB-SubCell"/>
</dbReference>
<comment type="similarity">
    <text evidence="2">Belongs to the disease resistance NB-LRR family.</text>
</comment>
<evidence type="ECO:0000256" key="1">
    <source>
        <dbReference type="ARBA" id="ARBA00004496"/>
    </source>
</evidence>
<keyword evidence="5" id="KW-0677">Repeat</keyword>
<sequence>MSMKNNIDAAGMAEVAKYPEPPILEDIVVGFDNVAIEIVEQLVGETEQLRIISIVGMPGLGKTTLANKLYDHPSVLYHFHKRAWCVVSQTYNKNNVLIDILRSIKNYKRETIMNMDDESLAEDLYKSLKGWRYLIVMDDIWDTKSWDDLKRYFPDDGIGSRILFTTRNKEVGSKASSNSVINALPFLLEAECWELLQRKVFQDENCPQELLDIGKQIATNCHGLPLAVVVIAGVLANMDNKEHLWQKILELSYKHLPMHLKPCLLYFGALEEDKEIPVRKLIWLWVAEGYIKKEEHKSLEDVALEYVVKLIDRSLLLVSERRFDGGIKTCKIHDLLREMCSRIAEENNFLKVVKL</sequence>
<keyword evidence="12" id="KW-1185">Reference proteome</keyword>
<evidence type="ECO:0000256" key="7">
    <source>
        <dbReference type="ARBA" id="ARBA00022821"/>
    </source>
</evidence>
<accession>A0ABD1WPH9</accession>
<dbReference type="Pfam" id="PF23559">
    <property type="entry name" value="WHD_DRP"/>
    <property type="match status" value="1"/>
</dbReference>
<dbReference type="AlphaFoldDB" id="A0ABD1WPH9"/>